<dbReference type="Gene3D" id="2.60.40.290">
    <property type="match status" value="1"/>
</dbReference>
<dbReference type="InterPro" id="IPR001919">
    <property type="entry name" value="CBD2"/>
</dbReference>
<accession>A0ABN2MUU8</accession>
<dbReference type="EMBL" id="BAAALT010000367">
    <property type="protein sequence ID" value="GAA1838906.1"/>
    <property type="molecule type" value="Genomic_DNA"/>
</dbReference>
<keyword evidence="2" id="KW-1133">Transmembrane helix</keyword>
<dbReference type="InterPro" id="IPR008965">
    <property type="entry name" value="CBM2/CBM3_carb-bd_dom_sf"/>
</dbReference>
<feature type="compositionally biased region" description="Pro residues" evidence="1">
    <location>
        <begin position="69"/>
        <end position="80"/>
    </location>
</feature>
<gene>
    <name evidence="4" type="ORF">GCM10009682_63950</name>
</gene>
<evidence type="ECO:0000313" key="4">
    <source>
        <dbReference type="EMBL" id="GAA1838906.1"/>
    </source>
</evidence>
<feature type="domain" description="CBM2" evidence="3">
    <location>
        <begin position="132"/>
        <end position="242"/>
    </location>
</feature>
<dbReference type="InterPro" id="IPR012291">
    <property type="entry name" value="CBM2_carb-bd_dom_sf"/>
</dbReference>
<keyword evidence="2" id="KW-0472">Membrane</keyword>
<organism evidence="4 5">
    <name type="scientific">Luedemannella flava</name>
    <dbReference type="NCBI Taxonomy" id="349316"/>
    <lineage>
        <taxon>Bacteria</taxon>
        <taxon>Bacillati</taxon>
        <taxon>Actinomycetota</taxon>
        <taxon>Actinomycetes</taxon>
        <taxon>Micromonosporales</taxon>
        <taxon>Micromonosporaceae</taxon>
        <taxon>Luedemannella</taxon>
    </lineage>
</organism>
<dbReference type="SMART" id="SM00637">
    <property type="entry name" value="CBD_II"/>
    <property type="match status" value="1"/>
</dbReference>
<protein>
    <recommendedName>
        <fullName evidence="3">CBM2 domain-containing protein</fullName>
    </recommendedName>
</protein>
<evidence type="ECO:0000256" key="2">
    <source>
        <dbReference type="SAM" id="Phobius"/>
    </source>
</evidence>
<reference evidence="4 5" key="1">
    <citation type="journal article" date="2019" name="Int. J. Syst. Evol. Microbiol.">
        <title>The Global Catalogue of Microorganisms (GCM) 10K type strain sequencing project: providing services to taxonomists for standard genome sequencing and annotation.</title>
        <authorList>
            <consortium name="The Broad Institute Genomics Platform"/>
            <consortium name="The Broad Institute Genome Sequencing Center for Infectious Disease"/>
            <person name="Wu L."/>
            <person name="Ma J."/>
        </authorList>
    </citation>
    <scope>NUCLEOTIDE SEQUENCE [LARGE SCALE GENOMIC DNA]</scope>
    <source>
        <strain evidence="4 5">JCM 13250</strain>
    </source>
</reference>
<evidence type="ECO:0000256" key="1">
    <source>
        <dbReference type="SAM" id="MobiDB-lite"/>
    </source>
</evidence>
<name>A0ABN2MUU8_9ACTN</name>
<sequence>MFAVGRHHAPDVPPEPERGLRRLPRWLREPGPVALLVVAVLIVACGIWAVVDMNRDSGPSGLATVPTDAPVPPLEVPPTGIPSGAVPSDAAGSPPVTPTAGVAEPPSSPARPTTGPTTGAAPAHPSATAGGSGAGSAAVTGAYVPGSAWGDGFTASVNLTNAGGSATTWRVVLEFPDGVTANTQYWSNAAAKPSMTVGEHTWTFTGATTIPAGGSVTLGFQFDKNGEDFAPSSCTVNGRACG</sequence>
<evidence type="ECO:0000259" key="3">
    <source>
        <dbReference type="PROSITE" id="PS51173"/>
    </source>
</evidence>
<feature type="compositionally biased region" description="Low complexity" evidence="1">
    <location>
        <begin position="110"/>
        <end position="136"/>
    </location>
</feature>
<evidence type="ECO:0000313" key="5">
    <source>
        <dbReference type="Proteomes" id="UP001500218"/>
    </source>
</evidence>
<dbReference type="Proteomes" id="UP001500218">
    <property type="component" value="Unassembled WGS sequence"/>
</dbReference>
<proteinExistence type="predicted"/>
<keyword evidence="5" id="KW-1185">Reference proteome</keyword>
<feature type="region of interest" description="Disordered" evidence="1">
    <location>
        <begin position="61"/>
        <end position="136"/>
    </location>
</feature>
<keyword evidence="2" id="KW-0812">Transmembrane</keyword>
<dbReference type="PROSITE" id="PS51173">
    <property type="entry name" value="CBM2"/>
    <property type="match status" value="1"/>
</dbReference>
<dbReference type="Pfam" id="PF00553">
    <property type="entry name" value="CBM_2"/>
    <property type="match status" value="1"/>
</dbReference>
<comment type="caution">
    <text evidence="4">The sequence shown here is derived from an EMBL/GenBank/DDBJ whole genome shotgun (WGS) entry which is preliminary data.</text>
</comment>
<feature type="transmembrane region" description="Helical" evidence="2">
    <location>
        <begin position="33"/>
        <end position="51"/>
    </location>
</feature>
<dbReference type="SUPFAM" id="SSF49384">
    <property type="entry name" value="Carbohydrate-binding domain"/>
    <property type="match status" value="1"/>
</dbReference>